<comment type="similarity">
    <text evidence="2 6">Belongs to the cytochrome P450 family.</text>
</comment>
<comment type="cofactor">
    <cofactor evidence="1 5">
        <name>heme</name>
        <dbReference type="ChEBI" id="CHEBI:30413"/>
    </cofactor>
</comment>
<proteinExistence type="inferred from homology"/>
<dbReference type="AlphaFoldDB" id="A0AAV9U7F3"/>
<dbReference type="FunFam" id="1.10.630.10:FF:000050">
    <property type="entry name" value="Cytochrome P450 monooxygenase"/>
    <property type="match status" value="1"/>
</dbReference>
<dbReference type="InterPro" id="IPR001128">
    <property type="entry name" value="Cyt_P450"/>
</dbReference>
<evidence type="ECO:0000256" key="3">
    <source>
        <dbReference type="ARBA" id="ARBA00022723"/>
    </source>
</evidence>
<dbReference type="GO" id="GO:0005506">
    <property type="term" value="F:iron ion binding"/>
    <property type="evidence" value="ECO:0007669"/>
    <property type="project" value="InterPro"/>
</dbReference>
<dbReference type="CDD" id="cd11060">
    <property type="entry name" value="CYP57A1-like"/>
    <property type="match status" value="1"/>
</dbReference>
<dbReference type="GO" id="GO:0004497">
    <property type="term" value="F:monooxygenase activity"/>
    <property type="evidence" value="ECO:0007669"/>
    <property type="project" value="UniProtKB-KW"/>
</dbReference>
<evidence type="ECO:0000256" key="6">
    <source>
        <dbReference type="RuleBase" id="RU000461"/>
    </source>
</evidence>
<keyword evidence="6" id="KW-0560">Oxidoreductase</keyword>
<dbReference type="PRINTS" id="PR00385">
    <property type="entry name" value="P450"/>
</dbReference>
<evidence type="ECO:0008006" key="9">
    <source>
        <dbReference type="Google" id="ProtNLM"/>
    </source>
</evidence>
<sequence>MERAMDWPKLLSRIPLAGVIFVFALLLRNHLRLRRIPGPFLAGLTNLWRVYYVKRGDAQDTYVRLHKKYGNVVRVGPNCVSVSGLDAIQAIYNVQDKFPKSEFYTPQQFIVRGKPYENMFNTTNEDFHQMLRKPVAKAYSMTTIVEYEPFVDDTTSLFLKKLTELSGQTIDFAIWLQYYAFDVIGEMTFSKKFGFLEKGEDVGGIIHTLHSLSRIQILGQIPWVDRWFVKTYHKHKSRPSTSPVVQFTMAQMQQRLKTVRYDDKEFLSENGRRDFLSRFLAARGQYPDVVDDFRVLAYTNTNIVAGSDSTAITLRAIFYHLLRNPVTMERLVREIDTAAQLGQISSIVTWPESQTLEYLDAVIKEGLRIHAAIGLPLERVNNRPITLYGHEFPAGTTIGVNAWAMHRDTTVFGEDADHWRPERWIQANEEERKLMNRGLFSFGGGTRQCIGRNISLLEIYKLIPTLLLRFHFELADPAEDWSLFNSVFVHQSNLNLVVEQRGGHWTGGNQQRV</sequence>
<dbReference type="InterPro" id="IPR002401">
    <property type="entry name" value="Cyt_P450_E_grp-I"/>
</dbReference>
<dbReference type="PROSITE" id="PS00086">
    <property type="entry name" value="CYTOCHROME_P450"/>
    <property type="match status" value="1"/>
</dbReference>
<evidence type="ECO:0000256" key="5">
    <source>
        <dbReference type="PIRSR" id="PIRSR602401-1"/>
    </source>
</evidence>
<evidence type="ECO:0000256" key="2">
    <source>
        <dbReference type="ARBA" id="ARBA00010617"/>
    </source>
</evidence>
<name>A0AAV9U7F3_9PEZI</name>
<organism evidence="7 8">
    <name type="scientific">Orbilia blumenaviensis</name>
    <dbReference type="NCBI Taxonomy" id="1796055"/>
    <lineage>
        <taxon>Eukaryota</taxon>
        <taxon>Fungi</taxon>
        <taxon>Dikarya</taxon>
        <taxon>Ascomycota</taxon>
        <taxon>Pezizomycotina</taxon>
        <taxon>Orbiliomycetes</taxon>
        <taxon>Orbiliales</taxon>
        <taxon>Orbiliaceae</taxon>
        <taxon>Orbilia</taxon>
    </lineage>
</organism>
<dbReference type="Proteomes" id="UP001373714">
    <property type="component" value="Unassembled WGS sequence"/>
</dbReference>
<dbReference type="Pfam" id="PF00067">
    <property type="entry name" value="p450"/>
    <property type="match status" value="1"/>
</dbReference>
<evidence type="ECO:0000313" key="8">
    <source>
        <dbReference type="Proteomes" id="UP001373714"/>
    </source>
</evidence>
<keyword evidence="6" id="KW-0503">Monooxygenase</keyword>
<keyword evidence="8" id="KW-1185">Reference proteome</keyword>
<dbReference type="PANTHER" id="PTHR24305:SF232">
    <property type="entry name" value="P450, PUTATIVE (EUROFUNG)-RELATED"/>
    <property type="match status" value="1"/>
</dbReference>
<reference evidence="7 8" key="1">
    <citation type="submission" date="2019-10" db="EMBL/GenBank/DDBJ databases">
        <authorList>
            <person name="Palmer J.M."/>
        </authorList>
    </citation>
    <scope>NUCLEOTIDE SEQUENCE [LARGE SCALE GENOMIC DNA]</scope>
    <source>
        <strain evidence="7 8">TWF730</strain>
    </source>
</reference>
<dbReference type="InterPro" id="IPR050121">
    <property type="entry name" value="Cytochrome_P450_monoxygenase"/>
</dbReference>
<dbReference type="InterPro" id="IPR036396">
    <property type="entry name" value="Cyt_P450_sf"/>
</dbReference>
<protein>
    <recommendedName>
        <fullName evidence="9">Cytochrome P450</fullName>
    </recommendedName>
</protein>
<keyword evidence="3 5" id="KW-0479">Metal-binding</keyword>
<dbReference type="PANTHER" id="PTHR24305">
    <property type="entry name" value="CYTOCHROME P450"/>
    <property type="match status" value="1"/>
</dbReference>
<comment type="caution">
    <text evidence="7">The sequence shown here is derived from an EMBL/GenBank/DDBJ whole genome shotgun (WGS) entry which is preliminary data.</text>
</comment>
<dbReference type="GO" id="GO:0020037">
    <property type="term" value="F:heme binding"/>
    <property type="evidence" value="ECO:0007669"/>
    <property type="project" value="InterPro"/>
</dbReference>
<dbReference type="InterPro" id="IPR017972">
    <property type="entry name" value="Cyt_P450_CS"/>
</dbReference>
<keyword evidence="4 5" id="KW-0408">Iron</keyword>
<accession>A0AAV9U7F3</accession>
<evidence type="ECO:0000256" key="4">
    <source>
        <dbReference type="ARBA" id="ARBA00023004"/>
    </source>
</evidence>
<dbReference type="SUPFAM" id="SSF48264">
    <property type="entry name" value="Cytochrome P450"/>
    <property type="match status" value="1"/>
</dbReference>
<feature type="binding site" description="axial binding residue" evidence="5">
    <location>
        <position position="449"/>
    </location>
    <ligand>
        <name>heme</name>
        <dbReference type="ChEBI" id="CHEBI:30413"/>
    </ligand>
    <ligandPart>
        <name>Fe</name>
        <dbReference type="ChEBI" id="CHEBI:18248"/>
    </ligandPart>
</feature>
<dbReference type="PRINTS" id="PR00463">
    <property type="entry name" value="EP450I"/>
</dbReference>
<gene>
    <name evidence="7" type="ORF">TWF730_003107</name>
</gene>
<evidence type="ECO:0000313" key="7">
    <source>
        <dbReference type="EMBL" id="KAK6335729.1"/>
    </source>
</evidence>
<dbReference type="Gene3D" id="1.10.630.10">
    <property type="entry name" value="Cytochrome P450"/>
    <property type="match status" value="1"/>
</dbReference>
<evidence type="ECO:0000256" key="1">
    <source>
        <dbReference type="ARBA" id="ARBA00001971"/>
    </source>
</evidence>
<dbReference type="EMBL" id="JAVHNS010000014">
    <property type="protein sequence ID" value="KAK6335729.1"/>
    <property type="molecule type" value="Genomic_DNA"/>
</dbReference>
<keyword evidence="5 6" id="KW-0349">Heme</keyword>
<dbReference type="GO" id="GO:0016705">
    <property type="term" value="F:oxidoreductase activity, acting on paired donors, with incorporation or reduction of molecular oxygen"/>
    <property type="evidence" value="ECO:0007669"/>
    <property type="project" value="InterPro"/>
</dbReference>